<dbReference type="PANTHER" id="PTHR42791:SF1">
    <property type="entry name" value="N-ACETYLTRANSFERASE DOMAIN-CONTAINING PROTEIN"/>
    <property type="match status" value="1"/>
</dbReference>
<evidence type="ECO:0000313" key="3">
    <source>
        <dbReference type="EMBL" id="KAK6336237.1"/>
    </source>
</evidence>
<dbReference type="EMBL" id="JAVHNQ010000011">
    <property type="protein sequence ID" value="KAK6336237.1"/>
    <property type="molecule type" value="Genomic_DNA"/>
</dbReference>
<dbReference type="SUPFAM" id="SSF55729">
    <property type="entry name" value="Acyl-CoA N-acyltransferases (Nat)"/>
    <property type="match status" value="1"/>
</dbReference>
<dbReference type="PANTHER" id="PTHR42791">
    <property type="entry name" value="GNAT FAMILY ACETYLTRANSFERASE"/>
    <property type="match status" value="1"/>
</dbReference>
<comment type="caution">
    <text evidence="3">The sequence shown here is derived from an EMBL/GenBank/DDBJ whole genome shotgun (WGS) entry which is preliminary data.</text>
</comment>
<dbReference type="InterPro" id="IPR052523">
    <property type="entry name" value="Trichothecene_AcTrans"/>
</dbReference>
<feature type="compositionally biased region" description="Polar residues" evidence="1">
    <location>
        <begin position="101"/>
        <end position="112"/>
    </location>
</feature>
<keyword evidence="4" id="KW-1185">Reference proteome</keyword>
<organism evidence="3 4">
    <name type="scientific">Orbilia brochopaga</name>
    <dbReference type="NCBI Taxonomy" id="3140254"/>
    <lineage>
        <taxon>Eukaryota</taxon>
        <taxon>Fungi</taxon>
        <taxon>Dikarya</taxon>
        <taxon>Ascomycota</taxon>
        <taxon>Pezizomycotina</taxon>
        <taxon>Orbiliomycetes</taxon>
        <taxon>Orbiliales</taxon>
        <taxon>Orbiliaceae</taxon>
        <taxon>Orbilia</taxon>
    </lineage>
</organism>
<gene>
    <name evidence="3" type="ORF">TWF696_001799</name>
</gene>
<accession>A0AAV9U612</accession>
<dbReference type="Pfam" id="PF13508">
    <property type="entry name" value="Acetyltransf_7"/>
    <property type="match status" value="1"/>
</dbReference>
<dbReference type="Gene3D" id="3.40.630.30">
    <property type="match status" value="1"/>
</dbReference>
<evidence type="ECO:0000256" key="1">
    <source>
        <dbReference type="SAM" id="MobiDB-lite"/>
    </source>
</evidence>
<dbReference type="InterPro" id="IPR000182">
    <property type="entry name" value="GNAT_dom"/>
</dbReference>
<evidence type="ECO:0000313" key="4">
    <source>
        <dbReference type="Proteomes" id="UP001375240"/>
    </source>
</evidence>
<name>A0AAV9U612_9PEZI</name>
<dbReference type="AlphaFoldDB" id="A0AAV9U612"/>
<protein>
    <recommendedName>
        <fullName evidence="2">N-acetyltransferase domain-containing protein</fullName>
    </recommendedName>
</protein>
<dbReference type="Proteomes" id="UP001375240">
    <property type="component" value="Unassembled WGS sequence"/>
</dbReference>
<dbReference type="CDD" id="cd04301">
    <property type="entry name" value="NAT_SF"/>
    <property type="match status" value="1"/>
</dbReference>
<dbReference type="PROSITE" id="PS51186">
    <property type="entry name" value="GNAT"/>
    <property type="match status" value="1"/>
</dbReference>
<sequence>MGISLQEIVESDIPELVRVHSKAFKADQFSNFMLYGKPSGAHESLMERSINAWISDPTVWLVKAVNEDGTIIGWACWLTKTVDNAEKQAPSVAKDTKERNVNGTAPPSETGVTTDAPPPSKPKTPDTPARVVGRQMRNDQVKWELDSMAENKYLVLQGLVTSPEYQCQGVGSQLVKWGVDRADAEKLACWCHASPAGNQLYRKAGFQELGSSDYDLGEFGKYTFRYMVRPVS</sequence>
<dbReference type="GO" id="GO:0016747">
    <property type="term" value="F:acyltransferase activity, transferring groups other than amino-acyl groups"/>
    <property type="evidence" value="ECO:0007669"/>
    <property type="project" value="InterPro"/>
</dbReference>
<feature type="region of interest" description="Disordered" evidence="1">
    <location>
        <begin position="89"/>
        <end position="130"/>
    </location>
</feature>
<evidence type="ECO:0000259" key="2">
    <source>
        <dbReference type="PROSITE" id="PS51186"/>
    </source>
</evidence>
<reference evidence="3 4" key="1">
    <citation type="submission" date="2019-10" db="EMBL/GenBank/DDBJ databases">
        <authorList>
            <person name="Palmer J.M."/>
        </authorList>
    </citation>
    <scope>NUCLEOTIDE SEQUENCE [LARGE SCALE GENOMIC DNA]</scope>
    <source>
        <strain evidence="3 4">TWF696</strain>
    </source>
</reference>
<feature type="domain" description="N-acetyltransferase" evidence="2">
    <location>
        <begin position="151"/>
        <end position="232"/>
    </location>
</feature>
<dbReference type="InterPro" id="IPR016181">
    <property type="entry name" value="Acyl_CoA_acyltransferase"/>
</dbReference>
<proteinExistence type="predicted"/>